<name>A0AAN6UK89_9PEZI</name>
<reference evidence="1" key="1">
    <citation type="journal article" date="2023" name="Mol. Phylogenet. Evol.">
        <title>Genome-scale phylogeny and comparative genomics of the fungal order Sordariales.</title>
        <authorList>
            <person name="Hensen N."/>
            <person name="Bonometti L."/>
            <person name="Westerberg I."/>
            <person name="Brannstrom I.O."/>
            <person name="Guillou S."/>
            <person name="Cros-Aarteil S."/>
            <person name="Calhoun S."/>
            <person name="Haridas S."/>
            <person name="Kuo A."/>
            <person name="Mondo S."/>
            <person name="Pangilinan J."/>
            <person name="Riley R."/>
            <person name="LaButti K."/>
            <person name="Andreopoulos B."/>
            <person name="Lipzen A."/>
            <person name="Chen C."/>
            <person name="Yan M."/>
            <person name="Daum C."/>
            <person name="Ng V."/>
            <person name="Clum A."/>
            <person name="Steindorff A."/>
            <person name="Ohm R.A."/>
            <person name="Martin F."/>
            <person name="Silar P."/>
            <person name="Natvig D.O."/>
            <person name="Lalanne C."/>
            <person name="Gautier V."/>
            <person name="Ament-Velasquez S.L."/>
            <person name="Kruys A."/>
            <person name="Hutchinson M.I."/>
            <person name="Powell A.J."/>
            <person name="Barry K."/>
            <person name="Miller A.N."/>
            <person name="Grigoriev I.V."/>
            <person name="Debuchy R."/>
            <person name="Gladieux P."/>
            <person name="Hiltunen Thoren M."/>
            <person name="Johannesson H."/>
        </authorList>
    </citation>
    <scope>NUCLEOTIDE SEQUENCE</scope>
    <source>
        <strain evidence="1">CBS 123565</strain>
    </source>
</reference>
<organism evidence="1 2">
    <name type="scientific">Trichocladium antarcticum</name>
    <dbReference type="NCBI Taxonomy" id="1450529"/>
    <lineage>
        <taxon>Eukaryota</taxon>
        <taxon>Fungi</taxon>
        <taxon>Dikarya</taxon>
        <taxon>Ascomycota</taxon>
        <taxon>Pezizomycotina</taxon>
        <taxon>Sordariomycetes</taxon>
        <taxon>Sordariomycetidae</taxon>
        <taxon>Sordariales</taxon>
        <taxon>Chaetomiaceae</taxon>
        <taxon>Trichocladium</taxon>
    </lineage>
</organism>
<evidence type="ECO:0000313" key="2">
    <source>
        <dbReference type="Proteomes" id="UP001304895"/>
    </source>
</evidence>
<dbReference type="Proteomes" id="UP001304895">
    <property type="component" value="Unassembled WGS sequence"/>
</dbReference>
<gene>
    <name evidence="1" type="ORF">BT67DRAFT_443158</name>
</gene>
<comment type="caution">
    <text evidence="1">The sequence shown here is derived from an EMBL/GenBank/DDBJ whole genome shotgun (WGS) entry which is preliminary data.</text>
</comment>
<dbReference type="EMBL" id="MU853413">
    <property type="protein sequence ID" value="KAK4133246.1"/>
    <property type="molecule type" value="Genomic_DNA"/>
</dbReference>
<accession>A0AAN6UK89</accession>
<keyword evidence="2" id="KW-1185">Reference proteome</keyword>
<sequence>MNHPEIDAGFNWGAPFTCMNVKLARPIQTFDISFSGGKPLSLVEKTTDDNGRRGWSEVHVQGAVIFRKASPGTPNSAVSVEIVSNDDRLPVSILWDGESQALQITVPQRFDWGQKSLRPGVNIKATVWVPEDGRLETLRVEATHLDIKLLDNLSLSISQQTWLLSTVGSITAASTGVEARDGKVIGTGAPNTFSFYSRMIQVKTTSADITGSWPLYDYLLLQSMSGNVRVWVAPKDANGDDPRPAILSISSISGDVQFREPIHGAEHAFNLAQAFPDSARQQEERKAKAFLPPRDYRVDVHTASGNIGGVAAFSSSANFRSTSGDIDIKLLPVLDSSLAEDGARDVKLSTGSTSGSTVVTVLDPLWVETDGYVARNAEISRDAMLRCMYSSHTSTSANIRLWYPESWEGDIALSALSGELKIGGEGVKLIKKDSSWPGFNKSLLARKGEQGPGGKIEVKSTSGDLAVWVGAKSK</sequence>
<protein>
    <submittedName>
        <fullName evidence="1">Uncharacterized protein</fullName>
    </submittedName>
</protein>
<evidence type="ECO:0000313" key="1">
    <source>
        <dbReference type="EMBL" id="KAK4133246.1"/>
    </source>
</evidence>
<reference evidence="1" key="2">
    <citation type="submission" date="2023-05" db="EMBL/GenBank/DDBJ databases">
        <authorList>
            <consortium name="Lawrence Berkeley National Laboratory"/>
            <person name="Steindorff A."/>
            <person name="Hensen N."/>
            <person name="Bonometti L."/>
            <person name="Westerberg I."/>
            <person name="Brannstrom I.O."/>
            <person name="Guillou S."/>
            <person name="Cros-Aarteil S."/>
            <person name="Calhoun S."/>
            <person name="Haridas S."/>
            <person name="Kuo A."/>
            <person name="Mondo S."/>
            <person name="Pangilinan J."/>
            <person name="Riley R."/>
            <person name="Labutti K."/>
            <person name="Andreopoulos B."/>
            <person name="Lipzen A."/>
            <person name="Chen C."/>
            <person name="Yanf M."/>
            <person name="Daum C."/>
            <person name="Ng V."/>
            <person name="Clum A."/>
            <person name="Ohm R."/>
            <person name="Martin F."/>
            <person name="Silar P."/>
            <person name="Natvig D."/>
            <person name="Lalanne C."/>
            <person name="Gautier V."/>
            <person name="Ament-Velasquez S.L."/>
            <person name="Kruys A."/>
            <person name="Hutchinson M.I."/>
            <person name="Powell A.J."/>
            <person name="Barry K."/>
            <person name="Miller A.N."/>
            <person name="Grigoriev I.V."/>
            <person name="Debuchy R."/>
            <person name="Gladieux P."/>
            <person name="Thoren M.H."/>
            <person name="Johannesson H."/>
        </authorList>
    </citation>
    <scope>NUCLEOTIDE SEQUENCE</scope>
    <source>
        <strain evidence="1">CBS 123565</strain>
    </source>
</reference>
<proteinExistence type="predicted"/>
<dbReference type="AlphaFoldDB" id="A0AAN6UK89"/>